<keyword evidence="1" id="KW-0805">Transcription regulation</keyword>
<dbReference type="PRINTS" id="PR00032">
    <property type="entry name" value="HTHARAC"/>
</dbReference>
<keyword evidence="6" id="KW-1185">Reference proteome</keyword>
<keyword evidence="3" id="KW-0804">Transcription</keyword>
<dbReference type="PROSITE" id="PS01124">
    <property type="entry name" value="HTH_ARAC_FAMILY_2"/>
    <property type="match status" value="1"/>
</dbReference>
<dbReference type="Proteomes" id="UP000295818">
    <property type="component" value="Unassembled WGS sequence"/>
</dbReference>
<evidence type="ECO:0000256" key="1">
    <source>
        <dbReference type="ARBA" id="ARBA00023015"/>
    </source>
</evidence>
<evidence type="ECO:0000313" key="5">
    <source>
        <dbReference type="EMBL" id="TCO31622.1"/>
    </source>
</evidence>
<sequence>MRDRGPRGFALSRLSLVLSGRTGLSALLDIAYCAVTSANARSTSRACSIGHSIRPPWISGASRSRSSARWRTRASGPLDYLARWRIRAAGRALRSTDRTVYSVATEFGYGSESAFSTAFKRVTGQSPARYRQLAR</sequence>
<reference evidence="5 6" key="1">
    <citation type="journal article" date="2015" name="Stand. Genomic Sci.">
        <title>Genomic Encyclopedia of Bacterial and Archaeal Type Strains, Phase III: the genomes of soil and plant-associated and newly described type strains.</title>
        <authorList>
            <person name="Whitman W.B."/>
            <person name="Woyke T."/>
            <person name="Klenk H.P."/>
            <person name="Zhou Y."/>
            <person name="Lilburn T.G."/>
            <person name="Beck B.J."/>
            <person name="De Vos P."/>
            <person name="Vandamme P."/>
            <person name="Eisen J.A."/>
            <person name="Garrity G."/>
            <person name="Hugenholtz P."/>
            <person name="Kyrpides N.C."/>
        </authorList>
    </citation>
    <scope>NUCLEOTIDE SEQUENCE [LARGE SCALE GENOMIC DNA]</scope>
    <source>
        <strain evidence="5 6">VKM Ac-2538</strain>
    </source>
</reference>
<organism evidence="5 6">
    <name type="scientific">Kribbella orskensis</name>
    <dbReference type="NCBI Taxonomy" id="2512216"/>
    <lineage>
        <taxon>Bacteria</taxon>
        <taxon>Bacillati</taxon>
        <taxon>Actinomycetota</taxon>
        <taxon>Actinomycetes</taxon>
        <taxon>Propionibacteriales</taxon>
        <taxon>Kribbellaceae</taxon>
        <taxon>Kribbella</taxon>
    </lineage>
</organism>
<comment type="caution">
    <text evidence="5">The sequence shown here is derived from an EMBL/GenBank/DDBJ whole genome shotgun (WGS) entry which is preliminary data.</text>
</comment>
<protein>
    <submittedName>
        <fullName evidence="5">Helix-turn-helix protein</fullName>
    </submittedName>
</protein>
<dbReference type="InterPro" id="IPR020449">
    <property type="entry name" value="Tscrpt_reg_AraC-type_HTH"/>
</dbReference>
<name>A0ABY2BUF2_9ACTN</name>
<dbReference type="InterPro" id="IPR018060">
    <property type="entry name" value="HTH_AraC"/>
</dbReference>
<dbReference type="PANTHER" id="PTHR43280">
    <property type="entry name" value="ARAC-FAMILY TRANSCRIPTIONAL REGULATOR"/>
    <property type="match status" value="1"/>
</dbReference>
<evidence type="ECO:0000256" key="2">
    <source>
        <dbReference type="ARBA" id="ARBA00023125"/>
    </source>
</evidence>
<feature type="domain" description="HTH araC/xylS-type" evidence="4">
    <location>
        <begin position="77"/>
        <end position="133"/>
    </location>
</feature>
<gene>
    <name evidence="5" type="ORF">EV644_101263</name>
</gene>
<dbReference type="EMBL" id="SLWM01000001">
    <property type="protein sequence ID" value="TCO31622.1"/>
    <property type="molecule type" value="Genomic_DNA"/>
</dbReference>
<dbReference type="Gene3D" id="1.10.10.60">
    <property type="entry name" value="Homeodomain-like"/>
    <property type="match status" value="1"/>
</dbReference>
<evidence type="ECO:0000259" key="4">
    <source>
        <dbReference type="PROSITE" id="PS01124"/>
    </source>
</evidence>
<evidence type="ECO:0000313" key="6">
    <source>
        <dbReference type="Proteomes" id="UP000295818"/>
    </source>
</evidence>
<accession>A0ABY2BUF2</accession>
<evidence type="ECO:0000256" key="3">
    <source>
        <dbReference type="ARBA" id="ARBA00023163"/>
    </source>
</evidence>
<dbReference type="Pfam" id="PF12833">
    <property type="entry name" value="HTH_18"/>
    <property type="match status" value="1"/>
</dbReference>
<keyword evidence="2" id="KW-0238">DNA-binding</keyword>
<dbReference type="PANTHER" id="PTHR43280:SF11">
    <property type="entry name" value="RCS-SPECIFIC HTH-TYPE TRANSCRIPTIONAL ACTIVATOR RCLR"/>
    <property type="match status" value="1"/>
</dbReference>
<dbReference type="SMART" id="SM00342">
    <property type="entry name" value="HTH_ARAC"/>
    <property type="match status" value="1"/>
</dbReference>
<dbReference type="SUPFAM" id="SSF46689">
    <property type="entry name" value="Homeodomain-like"/>
    <property type="match status" value="1"/>
</dbReference>
<proteinExistence type="predicted"/>
<dbReference type="RefSeq" id="WP_132187362.1">
    <property type="nucleotide sequence ID" value="NZ_SLWM01000001.1"/>
</dbReference>
<dbReference type="InterPro" id="IPR009057">
    <property type="entry name" value="Homeodomain-like_sf"/>
</dbReference>